<dbReference type="EC" id="3.2.2.-" evidence="5"/>
<evidence type="ECO:0000313" key="6">
    <source>
        <dbReference type="Proteomes" id="UP001180840"/>
    </source>
</evidence>
<keyword evidence="3" id="KW-0234">DNA repair</keyword>
<gene>
    <name evidence="5" type="ORF">J2S39_000669</name>
</gene>
<accession>A0ABU1ZXA9</accession>
<dbReference type="CDD" id="cd10028">
    <property type="entry name" value="UDG-F2_TDG_MUG"/>
    <property type="match status" value="1"/>
</dbReference>
<evidence type="ECO:0000256" key="2">
    <source>
        <dbReference type="ARBA" id="ARBA00022801"/>
    </source>
</evidence>
<dbReference type="InterPro" id="IPR005122">
    <property type="entry name" value="Uracil-DNA_glycosylase-like"/>
</dbReference>
<dbReference type="InterPro" id="IPR015637">
    <property type="entry name" value="MUG/TDG"/>
</dbReference>
<dbReference type="InterPro" id="IPR036895">
    <property type="entry name" value="Uracil-DNA_glycosylase-like_sf"/>
</dbReference>
<dbReference type="Pfam" id="PF03167">
    <property type="entry name" value="UDG"/>
    <property type="match status" value="1"/>
</dbReference>
<evidence type="ECO:0000259" key="4">
    <source>
        <dbReference type="SMART" id="SM00986"/>
    </source>
</evidence>
<keyword evidence="6" id="KW-1185">Reference proteome</keyword>
<dbReference type="Proteomes" id="UP001180840">
    <property type="component" value="Unassembled WGS sequence"/>
</dbReference>
<feature type="domain" description="Uracil-DNA glycosylase-like" evidence="4">
    <location>
        <begin position="11"/>
        <end position="176"/>
    </location>
</feature>
<dbReference type="SMART" id="SM00986">
    <property type="entry name" value="UDG"/>
    <property type="match status" value="1"/>
</dbReference>
<evidence type="ECO:0000313" key="5">
    <source>
        <dbReference type="EMBL" id="MDR7328993.1"/>
    </source>
</evidence>
<dbReference type="SMART" id="SM00987">
    <property type="entry name" value="UreE_C"/>
    <property type="match status" value="1"/>
</dbReference>
<keyword evidence="2 5" id="KW-0378">Hydrolase</keyword>
<evidence type="ECO:0000256" key="3">
    <source>
        <dbReference type="ARBA" id="ARBA00023204"/>
    </source>
</evidence>
<sequence>MLEEFYGATVPDMMPPELRLLFVGINPSLMAAKTGVHFARRGNRFWPALHAAGITEREIAPYEGLSPEDSAHLDQRGVGITNIVPVATARADELTPEQITAGMARLRALVDARRPVVVVILGVTAWRLGTGDRKATMGWQDSPFQDTRGFVAANPSGLNAHYQIPDLARQYAEAAAAAGLELYR</sequence>
<name>A0ABU1ZXA9_9CORY</name>
<proteinExistence type="predicted"/>
<keyword evidence="1" id="KW-0227">DNA damage</keyword>
<dbReference type="RefSeq" id="WP_290197975.1">
    <property type="nucleotide sequence ID" value="NZ_CP047654.1"/>
</dbReference>
<evidence type="ECO:0000256" key="1">
    <source>
        <dbReference type="ARBA" id="ARBA00022763"/>
    </source>
</evidence>
<keyword evidence="5" id="KW-0326">Glycosidase</keyword>
<dbReference type="PANTHER" id="PTHR12159:SF9">
    <property type="entry name" value="G_T MISMATCH-SPECIFIC THYMINE DNA GLYCOSYLASE"/>
    <property type="match status" value="1"/>
</dbReference>
<dbReference type="GO" id="GO:0016798">
    <property type="term" value="F:hydrolase activity, acting on glycosyl bonds"/>
    <property type="evidence" value="ECO:0007669"/>
    <property type="project" value="UniProtKB-KW"/>
</dbReference>
<protein>
    <submittedName>
        <fullName evidence="5">TDG/mug DNA glycosylase family protein</fullName>
        <ecNumber evidence="5">3.2.2.-</ecNumber>
    </submittedName>
</protein>
<dbReference type="Gene3D" id="3.40.470.10">
    <property type="entry name" value="Uracil-DNA glycosylase-like domain"/>
    <property type="match status" value="1"/>
</dbReference>
<comment type="caution">
    <text evidence="5">The sequence shown here is derived from an EMBL/GenBank/DDBJ whole genome shotgun (WGS) entry which is preliminary data.</text>
</comment>
<reference evidence="5" key="1">
    <citation type="submission" date="2023-07" db="EMBL/GenBank/DDBJ databases">
        <title>Sequencing the genomes of 1000 actinobacteria strains.</title>
        <authorList>
            <person name="Klenk H.-P."/>
        </authorList>
    </citation>
    <scope>NUCLEOTIDE SEQUENCE</scope>
    <source>
        <strain evidence="5">DSM 107476</strain>
    </source>
</reference>
<dbReference type="EMBL" id="JAVDXZ010000001">
    <property type="protein sequence ID" value="MDR7328993.1"/>
    <property type="molecule type" value="Genomic_DNA"/>
</dbReference>
<organism evidence="5 6">
    <name type="scientific">Corynebacterium guangdongense</name>
    <dbReference type="NCBI Taxonomy" id="1783348"/>
    <lineage>
        <taxon>Bacteria</taxon>
        <taxon>Bacillati</taxon>
        <taxon>Actinomycetota</taxon>
        <taxon>Actinomycetes</taxon>
        <taxon>Mycobacteriales</taxon>
        <taxon>Corynebacteriaceae</taxon>
        <taxon>Corynebacterium</taxon>
    </lineage>
</organism>
<dbReference type="PANTHER" id="PTHR12159">
    <property type="entry name" value="G/T AND G/U MISMATCH-SPECIFIC DNA GLYCOSYLASE"/>
    <property type="match status" value="1"/>
</dbReference>
<dbReference type="SUPFAM" id="SSF52141">
    <property type="entry name" value="Uracil-DNA glycosylase-like"/>
    <property type="match status" value="1"/>
</dbReference>